<gene>
    <name evidence="1" type="ORF">Vretifemale_3329</name>
    <name evidence="2" type="ORF">Vretimale_4729</name>
</gene>
<dbReference type="GO" id="GO:0003697">
    <property type="term" value="F:single-stranded DNA binding"/>
    <property type="evidence" value="ECO:0007669"/>
    <property type="project" value="TreeGrafter"/>
</dbReference>
<sequence>METESNNPVFALVSGMLPTPMAATNLHSIQDIRSSDTLLCGSAGSSRSSLALHFALHYISRTMLPALFVCRQEGLEQQVPLLPHFYHGEDPNLHLLHIKYINTPGDLQRISSCLHMHQGAYSAIVIEEINSLVRGEDRNTLIRMLAMLLEGVRAYRACSGAGGNRCPLLVTDSSDDARRPRYIYDRWLPTTILLSPSATPRGPDGCFVLTVISSGVQNGIDSQTSTATLDLSEGATLPCRLYTQCWYRVSGARLLLEAIKGPDLQAALLGSTARATVQPDQGCQVSMVMG</sequence>
<name>A0A8J4C768_9CHLO</name>
<reference evidence="1" key="1">
    <citation type="journal article" date="2021" name="Proc. Natl. Acad. Sci. U.S.A.">
        <title>Three genomes in the algal genus Volvox reveal the fate of a haploid sex-determining region after a transition to homothallism.</title>
        <authorList>
            <person name="Yamamoto K."/>
            <person name="Hamaji T."/>
            <person name="Kawai-Toyooka H."/>
            <person name="Matsuzaki R."/>
            <person name="Takahashi F."/>
            <person name="Nishimura Y."/>
            <person name="Kawachi M."/>
            <person name="Noguchi H."/>
            <person name="Minakuchi Y."/>
            <person name="Umen J.G."/>
            <person name="Toyoda A."/>
            <person name="Nozaki H."/>
        </authorList>
    </citation>
    <scope>NUCLEOTIDE SEQUENCE</scope>
    <source>
        <strain evidence="2">NIES-3785</strain>
        <strain evidence="1">NIES-3786</strain>
    </source>
</reference>
<evidence type="ECO:0000313" key="2">
    <source>
        <dbReference type="EMBL" id="GIL99589.1"/>
    </source>
</evidence>
<comment type="caution">
    <text evidence="1">The sequence shown here is derived from an EMBL/GenBank/DDBJ whole genome shotgun (WGS) entry which is preliminary data.</text>
</comment>
<dbReference type="OrthoDB" id="67296at2759"/>
<dbReference type="AlphaFoldDB" id="A0A8J4C768"/>
<evidence type="ECO:0000313" key="1">
    <source>
        <dbReference type="EMBL" id="GIL73121.1"/>
    </source>
</evidence>
<proteinExistence type="predicted"/>
<keyword evidence="3" id="KW-1185">Reference proteome</keyword>
<dbReference type="PANTHER" id="PTHR28653:SF1">
    <property type="entry name" value="ATPASE SWSAP1"/>
    <property type="match status" value="1"/>
</dbReference>
<dbReference type="Proteomes" id="UP000722791">
    <property type="component" value="Unassembled WGS sequence"/>
</dbReference>
<accession>A0A8J4C768</accession>
<dbReference type="EMBL" id="BNCQ01000006">
    <property type="protein sequence ID" value="GIL99589.1"/>
    <property type="molecule type" value="Genomic_DNA"/>
</dbReference>
<protein>
    <submittedName>
        <fullName evidence="1">Uncharacterized protein</fullName>
    </submittedName>
</protein>
<dbReference type="GO" id="GO:0097196">
    <property type="term" value="C:Shu complex"/>
    <property type="evidence" value="ECO:0007669"/>
    <property type="project" value="TreeGrafter"/>
</dbReference>
<dbReference type="Proteomes" id="UP000747110">
    <property type="component" value="Unassembled WGS sequence"/>
</dbReference>
<organism evidence="1 3">
    <name type="scientific">Volvox reticuliferus</name>
    <dbReference type="NCBI Taxonomy" id="1737510"/>
    <lineage>
        <taxon>Eukaryota</taxon>
        <taxon>Viridiplantae</taxon>
        <taxon>Chlorophyta</taxon>
        <taxon>core chlorophytes</taxon>
        <taxon>Chlorophyceae</taxon>
        <taxon>CS clade</taxon>
        <taxon>Chlamydomonadales</taxon>
        <taxon>Volvocaceae</taxon>
        <taxon>Volvox</taxon>
    </lineage>
</organism>
<dbReference type="PANTHER" id="PTHR28653">
    <property type="match status" value="1"/>
</dbReference>
<evidence type="ECO:0000313" key="3">
    <source>
        <dbReference type="Proteomes" id="UP000747110"/>
    </source>
</evidence>
<dbReference type="EMBL" id="BNCP01000004">
    <property type="protein sequence ID" value="GIL73121.1"/>
    <property type="molecule type" value="Genomic_DNA"/>
</dbReference>
<dbReference type="GO" id="GO:0000724">
    <property type="term" value="P:double-strand break repair via homologous recombination"/>
    <property type="evidence" value="ECO:0007669"/>
    <property type="project" value="TreeGrafter"/>
</dbReference>